<dbReference type="InterPro" id="IPR036388">
    <property type="entry name" value="WH-like_DNA-bd_sf"/>
</dbReference>
<evidence type="ECO:0000256" key="4">
    <source>
        <dbReference type="ARBA" id="ARBA00023306"/>
    </source>
</evidence>
<evidence type="ECO:0000313" key="7">
    <source>
        <dbReference type="Proteomes" id="UP001597460"/>
    </source>
</evidence>
<evidence type="ECO:0000256" key="2">
    <source>
        <dbReference type="ARBA" id="ARBA00022618"/>
    </source>
</evidence>
<keyword evidence="7" id="KW-1185">Reference proteome</keyword>
<dbReference type="NCBIfam" id="TIGR00281">
    <property type="entry name" value="SMC-Scp complex subunit ScpB"/>
    <property type="match status" value="1"/>
</dbReference>
<dbReference type="Pfam" id="PF04079">
    <property type="entry name" value="SMC_ScpB"/>
    <property type="match status" value="1"/>
</dbReference>
<feature type="compositionally biased region" description="Basic and acidic residues" evidence="5">
    <location>
        <begin position="221"/>
        <end position="248"/>
    </location>
</feature>
<dbReference type="PANTHER" id="PTHR34298">
    <property type="entry name" value="SEGREGATION AND CONDENSATION PROTEIN B"/>
    <property type="match status" value="1"/>
</dbReference>
<protein>
    <submittedName>
        <fullName evidence="6">SMC-Scp complex subunit ScpB</fullName>
    </submittedName>
</protein>
<gene>
    <name evidence="6" type="primary">scpB</name>
    <name evidence="6" type="ORF">ACFSVN_04200</name>
</gene>
<reference evidence="7" key="1">
    <citation type="journal article" date="2019" name="Int. J. Syst. Evol. Microbiol.">
        <title>The Global Catalogue of Microorganisms (GCM) 10K type strain sequencing project: providing services to taxonomists for standard genome sequencing and annotation.</title>
        <authorList>
            <consortium name="The Broad Institute Genomics Platform"/>
            <consortium name="The Broad Institute Genome Sequencing Center for Infectious Disease"/>
            <person name="Wu L."/>
            <person name="Ma J."/>
        </authorList>
    </citation>
    <scope>NUCLEOTIDE SEQUENCE [LARGE SCALE GENOMIC DNA]</scope>
    <source>
        <strain evidence="7">KCTC 52042</strain>
    </source>
</reference>
<keyword evidence="2" id="KW-0132">Cell division</keyword>
<dbReference type="EMBL" id="JBHULI010000005">
    <property type="protein sequence ID" value="MFD2531641.1"/>
    <property type="molecule type" value="Genomic_DNA"/>
</dbReference>
<accession>A0ABW5JHU8</accession>
<keyword evidence="4" id="KW-0131">Cell cycle</keyword>
<feature type="compositionally biased region" description="Acidic residues" evidence="5">
    <location>
        <begin position="211"/>
        <end position="220"/>
    </location>
</feature>
<dbReference type="Gene3D" id="1.10.10.10">
    <property type="entry name" value="Winged helix-like DNA-binding domain superfamily/Winged helix DNA-binding domain"/>
    <property type="match status" value="2"/>
</dbReference>
<dbReference type="InterPro" id="IPR036390">
    <property type="entry name" value="WH_DNA-bd_sf"/>
</dbReference>
<evidence type="ECO:0000256" key="1">
    <source>
        <dbReference type="ARBA" id="ARBA00022490"/>
    </source>
</evidence>
<name>A0ABW5JHU8_9BACT</name>
<feature type="region of interest" description="Disordered" evidence="5">
    <location>
        <begin position="211"/>
        <end position="262"/>
    </location>
</feature>
<dbReference type="InterPro" id="IPR005234">
    <property type="entry name" value="ScpB_csome_segregation"/>
</dbReference>
<dbReference type="RefSeq" id="WP_390299072.1">
    <property type="nucleotide sequence ID" value="NZ_JBHULI010000005.1"/>
</dbReference>
<dbReference type="PANTHER" id="PTHR34298:SF2">
    <property type="entry name" value="SEGREGATION AND CONDENSATION PROTEIN B"/>
    <property type="match status" value="1"/>
</dbReference>
<keyword evidence="3" id="KW-0159">Chromosome partition</keyword>
<proteinExistence type="predicted"/>
<evidence type="ECO:0000256" key="5">
    <source>
        <dbReference type="SAM" id="MobiDB-lite"/>
    </source>
</evidence>
<dbReference type="Proteomes" id="UP001597460">
    <property type="component" value="Unassembled WGS sequence"/>
</dbReference>
<keyword evidence="1" id="KW-0963">Cytoplasm</keyword>
<dbReference type="SUPFAM" id="SSF46785">
    <property type="entry name" value="Winged helix' DNA-binding domain"/>
    <property type="match status" value="2"/>
</dbReference>
<organism evidence="6 7">
    <name type="scientific">Gracilimonas halophila</name>
    <dbReference type="NCBI Taxonomy" id="1834464"/>
    <lineage>
        <taxon>Bacteria</taxon>
        <taxon>Pseudomonadati</taxon>
        <taxon>Balneolota</taxon>
        <taxon>Balneolia</taxon>
        <taxon>Balneolales</taxon>
        <taxon>Balneolaceae</taxon>
        <taxon>Gracilimonas</taxon>
    </lineage>
</organism>
<evidence type="ECO:0000256" key="3">
    <source>
        <dbReference type="ARBA" id="ARBA00022829"/>
    </source>
</evidence>
<comment type="caution">
    <text evidence="6">The sequence shown here is derived from an EMBL/GenBank/DDBJ whole genome shotgun (WGS) entry which is preliminary data.</text>
</comment>
<evidence type="ECO:0000313" key="6">
    <source>
        <dbReference type="EMBL" id="MFD2531641.1"/>
    </source>
</evidence>
<sequence length="262" mass="30437">MKNDYEFIDGTRLSSVIEALIFASYEPIPGSKIREIIVENEEQIEITEETVQDFVDKLNERYDENGLSFRIQLLGGGYTFVTESKYHYWLSIFQHENAYRKLSQSAIESLAIVAYRQPITKPEVDQIRGVDSGYILRQLMEKALIEVSGRADSPGKPLLYRTTKHFLTHFGINSVDELPKPREIDEILKDDDMAEHRQLLMERQLMMDDMDADNEEDESSLEEKADELFNEFEEKKNASDNNEDESHPENGQNKLDEIDEEE</sequence>